<evidence type="ECO:0000313" key="2">
    <source>
        <dbReference type="Proteomes" id="UP001208570"/>
    </source>
</evidence>
<comment type="caution">
    <text evidence="1">The sequence shown here is derived from an EMBL/GenBank/DDBJ whole genome shotgun (WGS) entry which is preliminary data.</text>
</comment>
<dbReference type="InterPro" id="IPR036834">
    <property type="entry name" value="Bcl-2-like_sf"/>
</dbReference>
<reference evidence="1" key="1">
    <citation type="journal article" date="2023" name="Mol. Biol. Evol.">
        <title>Third-Generation Sequencing Reveals the Adaptive Role of the Epigenome in Three Deep-Sea Polychaetes.</title>
        <authorList>
            <person name="Perez M."/>
            <person name="Aroh O."/>
            <person name="Sun Y."/>
            <person name="Lan Y."/>
            <person name="Juniper S.K."/>
            <person name="Young C.R."/>
            <person name="Angers B."/>
            <person name="Qian P.Y."/>
        </authorList>
    </citation>
    <scope>NUCLEOTIDE SEQUENCE</scope>
    <source>
        <strain evidence="1">P08H-3</strain>
    </source>
</reference>
<name>A0AAD9JAQ8_9ANNE</name>
<protein>
    <submittedName>
        <fullName evidence="1">Uncharacterized protein</fullName>
    </submittedName>
</protein>
<dbReference type="AlphaFoldDB" id="A0AAD9JAQ8"/>
<sequence>MQNEWSDKSGGLQLSIQHLKSCVREYLAAWIHENGGWDNGTPADRWTNDQTFRLFSWASSNFGYPVAHEVKFNLSFTVVMDTAT</sequence>
<gene>
    <name evidence="1" type="ORF">LSH36_443g04069</name>
</gene>
<dbReference type="EMBL" id="JAODUP010000443">
    <property type="protein sequence ID" value="KAK2149644.1"/>
    <property type="molecule type" value="Genomic_DNA"/>
</dbReference>
<evidence type="ECO:0000313" key="1">
    <source>
        <dbReference type="EMBL" id="KAK2149644.1"/>
    </source>
</evidence>
<keyword evidence="2" id="KW-1185">Reference proteome</keyword>
<accession>A0AAD9JAQ8</accession>
<dbReference type="GO" id="GO:0042981">
    <property type="term" value="P:regulation of apoptotic process"/>
    <property type="evidence" value="ECO:0007669"/>
    <property type="project" value="InterPro"/>
</dbReference>
<dbReference type="SUPFAM" id="SSF56854">
    <property type="entry name" value="Bcl-2 inhibitors of programmed cell death"/>
    <property type="match status" value="1"/>
</dbReference>
<organism evidence="1 2">
    <name type="scientific">Paralvinella palmiformis</name>
    <dbReference type="NCBI Taxonomy" id="53620"/>
    <lineage>
        <taxon>Eukaryota</taxon>
        <taxon>Metazoa</taxon>
        <taxon>Spiralia</taxon>
        <taxon>Lophotrochozoa</taxon>
        <taxon>Annelida</taxon>
        <taxon>Polychaeta</taxon>
        <taxon>Sedentaria</taxon>
        <taxon>Canalipalpata</taxon>
        <taxon>Terebellida</taxon>
        <taxon>Terebelliformia</taxon>
        <taxon>Alvinellidae</taxon>
        <taxon>Paralvinella</taxon>
    </lineage>
</organism>
<proteinExistence type="predicted"/>
<dbReference type="Proteomes" id="UP001208570">
    <property type="component" value="Unassembled WGS sequence"/>
</dbReference>